<reference evidence="1 2" key="1">
    <citation type="submission" date="2023-07" db="EMBL/GenBank/DDBJ databases">
        <title>Genomic Encyclopedia of Type Strains, Phase IV (KMG-IV): sequencing the most valuable type-strain genomes for metagenomic binning, comparative biology and taxonomic classification.</title>
        <authorList>
            <person name="Goeker M."/>
        </authorList>
    </citation>
    <scope>NUCLEOTIDE SEQUENCE [LARGE SCALE GENOMIC DNA]</scope>
    <source>
        <strain evidence="1 2">DSM 5896</strain>
    </source>
</reference>
<dbReference type="EMBL" id="JAUSVK010000001">
    <property type="protein sequence ID" value="MDQ0392867.1"/>
    <property type="molecule type" value="Genomic_DNA"/>
</dbReference>
<keyword evidence="2" id="KW-1185">Reference proteome</keyword>
<dbReference type="PANTHER" id="PTHR39441:SF1">
    <property type="entry name" value="DUF2252 DOMAIN-CONTAINING PROTEIN"/>
    <property type="match status" value="1"/>
</dbReference>
<evidence type="ECO:0000313" key="2">
    <source>
        <dbReference type="Proteomes" id="UP001237448"/>
    </source>
</evidence>
<dbReference type="Pfam" id="PF10009">
    <property type="entry name" value="DUF2252"/>
    <property type="match status" value="1"/>
</dbReference>
<dbReference type="Proteomes" id="UP001237448">
    <property type="component" value="Unassembled WGS sequence"/>
</dbReference>
<evidence type="ECO:0008006" key="3">
    <source>
        <dbReference type="Google" id="ProtNLM"/>
    </source>
</evidence>
<dbReference type="PANTHER" id="PTHR39441">
    <property type="entry name" value="DUF2252 DOMAIN-CONTAINING PROTEIN"/>
    <property type="match status" value="1"/>
</dbReference>
<evidence type="ECO:0000313" key="1">
    <source>
        <dbReference type="EMBL" id="MDQ0392867.1"/>
    </source>
</evidence>
<organism evidence="1 2">
    <name type="scientific">Labrys monachus</name>
    <dbReference type="NCBI Taxonomy" id="217067"/>
    <lineage>
        <taxon>Bacteria</taxon>
        <taxon>Pseudomonadati</taxon>
        <taxon>Pseudomonadota</taxon>
        <taxon>Alphaproteobacteria</taxon>
        <taxon>Hyphomicrobiales</taxon>
        <taxon>Xanthobacteraceae</taxon>
        <taxon>Labrys</taxon>
    </lineage>
</organism>
<sequence length="360" mass="40833">MSFMHVNAEYETWLRKQCDVVEADLERKHCRMRRNSFVFLRATYFRWARSIEGVCPGLIDAPAVLAVGDIHVENFGTWRDADGRLVWGVNDFDEAAVMPYTLDLLRLATSVRLTPNLALSSRRTCEAVLFGYEKGLDNRRPTLLDERATWMRSRIACSDSDRERFWRDIEDLRHGSPPALAQEALRFALPGNACIEHFAPRTKGGGSLGRPRYIVVAKWCGGRIVREAKAVVPSAWHWAHRQPGHPSNFLKLAQGRFRAPDPFLALYKDQFVARRLAADSRKIDLGAPEGADLDERLLTAMGADLAAIHGVRDEDTRDIKGDLEKRSADWLYKSAKEAAEWVGRDFDRYVADTAQFDAET</sequence>
<proteinExistence type="predicted"/>
<comment type="caution">
    <text evidence="1">The sequence shown here is derived from an EMBL/GenBank/DDBJ whole genome shotgun (WGS) entry which is preliminary data.</text>
</comment>
<name>A0ABU0FEW2_9HYPH</name>
<dbReference type="RefSeq" id="WP_307427441.1">
    <property type="nucleotide sequence ID" value="NZ_JAUSVK010000001.1"/>
</dbReference>
<protein>
    <recommendedName>
        <fullName evidence="3">DUF2252 domain-containing protein</fullName>
    </recommendedName>
</protein>
<accession>A0ABU0FEW2</accession>
<dbReference type="InterPro" id="IPR018721">
    <property type="entry name" value="DUF2252"/>
</dbReference>
<gene>
    <name evidence="1" type="ORF">J3R73_002659</name>
</gene>